<organism evidence="1 2">
    <name type="scientific">Candidatus Buchananbacteria bacterium RIFCSPHIGHO2_02_FULL_56_16</name>
    <dbReference type="NCBI Taxonomy" id="1797542"/>
    <lineage>
        <taxon>Bacteria</taxon>
        <taxon>Candidatus Buchananiibacteriota</taxon>
    </lineage>
</organism>
<evidence type="ECO:0000313" key="1">
    <source>
        <dbReference type="EMBL" id="OGY51021.1"/>
    </source>
</evidence>
<reference evidence="1 2" key="1">
    <citation type="journal article" date="2016" name="Nat. Commun.">
        <title>Thousands of microbial genomes shed light on interconnected biogeochemical processes in an aquifer system.</title>
        <authorList>
            <person name="Anantharaman K."/>
            <person name="Brown C.T."/>
            <person name="Hug L.A."/>
            <person name="Sharon I."/>
            <person name="Castelle C.J."/>
            <person name="Probst A.J."/>
            <person name="Thomas B.C."/>
            <person name="Singh A."/>
            <person name="Wilkins M.J."/>
            <person name="Karaoz U."/>
            <person name="Brodie E.L."/>
            <person name="Williams K.H."/>
            <person name="Hubbard S.S."/>
            <person name="Banfield J.F."/>
        </authorList>
    </citation>
    <scope>NUCLEOTIDE SEQUENCE [LARGE SCALE GENOMIC DNA]</scope>
</reference>
<gene>
    <name evidence="1" type="ORF">A3J59_01570</name>
</gene>
<evidence type="ECO:0000313" key="2">
    <source>
        <dbReference type="Proteomes" id="UP000177310"/>
    </source>
</evidence>
<dbReference type="Proteomes" id="UP000177310">
    <property type="component" value="Unassembled WGS sequence"/>
</dbReference>
<proteinExistence type="predicted"/>
<dbReference type="AlphaFoldDB" id="A0A1G1YFK4"/>
<accession>A0A1G1YFK4</accession>
<name>A0A1G1YFK4_9BACT</name>
<dbReference type="EMBL" id="MHIL01000025">
    <property type="protein sequence ID" value="OGY51021.1"/>
    <property type="molecule type" value="Genomic_DNA"/>
</dbReference>
<protein>
    <submittedName>
        <fullName evidence="1">Uncharacterized protein</fullName>
    </submittedName>
</protein>
<comment type="caution">
    <text evidence="1">The sequence shown here is derived from an EMBL/GenBank/DDBJ whole genome shotgun (WGS) entry which is preliminary data.</text>
</comment>
<sequence length="138" mass="15246">MQQALQSQQPWMITEVIREGMQHGQKARATILNVELRSAVRGRRPQAVKARLAGMYFCKATPEITEMIDTTVRPGAISRVLLLDEKLPVPPVDQPEYFDLVDAIVSSNGQTKLTTDERTHFVPTDGEAGLVFVLAGAD</sequence>